<evidence type="ECO:0000259" key="6">
    <source>
        <dbReference type="PROSITE" id="PS51733"/>
    </source>
</evidence>
<dbReference type="Proteomes" id="UP000658656">
    <property type="component" value="Unassembled WGS sequence"/>
</dbReference>
<dbReference type="EMBL" id="BNAV01000012">
    <property type="protein sequence ID" value="GHF78363.1"/>
    <property type="molecule type" value="Genomic_DNA"/>
</dbReference>
<evidence type="ECO:0000256" key="5">
    <source>
        <dbReference type="ARBA" id="ARBA00024227"/>
    </source>
</evidence>
<dbReference type="InterPro" id="IPR004143">
    <property type="entry name" value="BPL_LPL_catalytic"/>
</dbReference>
<feature type="domain" description="BPL/LPL catalytic" evidence="6">
    <location>
        <begin position="3"/>
        <end position="197"/>
    </location>
</feature>
<dbReference type="Gene3D" id="2.30.30.100">
    <property type="match status" value="1"/>
</dbReference>
<dbReference type="SUPFAM" id="SSF55681">
    <property type="entry name" value="Class II aaRS and biotin synthetases"/>
    <property type="match status" value="1"/>
</dbReference>
<organism evidence="7 8">
    <name type="scientific">Amycolatopsis bartoniae</name>
    <dbReference type="NCBI Taxonomy" id="941986"/>
    <lineage>
        <taxon>Bacteria</taxon>
        <taxon>Bacillati</taxon>
        <taxon>Actinomycetota</taxon>
        <taxon>Actinomycetes</taxon>
        <taxon>Pseudonocardiales</taxon>
        <taxon>Pseudonocardiaceae</taxon>
        <taxon>Amycolatopsis</taxon>
    </lineage>
</organism>
<proteinExistence type="predicted"/>
<dbReference type="InterPro" id="IPR003142">
    <property type="entry name" value="BPL_C"/>
</dbReference>
<reference evidence="7" key="1">
    <citation type="journal article" date="2014" name="Int. J. Syst. Evol. Microbiol.">
        <title>Complete genome sequence of Corynebacterium casei LMG S-19264T (=DSM 44701T), isolated from a smear-ripened cheese.</title>
        <authorList>
            <consortium name="US DOE Joint Genome Institute (JGI-PGF)"/>
            <person name="Walter F."/>
            <person name="Albersmeier A."/>
            <person name="Kalinowski J."/>
            <person name="Ruckert C."/>
        </authorList>
    </citation>
    <scope>NUCLEOTIDE SEQUENCE</scope>
    <source>
        <strain evidence="7">CGMCC 4.7679</strain>
    </source>
</reference>
<keyword evidence="4" id="KW-0092">Biotin</keyword>
<evidence type="ECO:0000313" key="7">
    <source>
        <dbReference type="EMBL" id="GHF78363.1"/>
    </source>
</evidence>
<evidence type="ECO:0000313" key="8">
    <source>
        <dbReference type="Proteomes" id="UP000658656"/>
    </source>
</evidence>
<dbReference type="Pfam" id="PF03099">
    <property type="entry name" value="BPL_LplA_LipB"/>
    <property type="match status" value="1"/>
</dbReference>
<dbReference type="InterPro" id="IPR045864">
    <property type="entry name" value="aa-tRNA-synth_II/BPL/LPL"/>
</dbReference>
<reference evidence="7" key="2">
    <citation type="submission" date="2020-09" db="EMBL/GenBank/DDBJ databases">
        <authorList>
            <person name="Sun Q."/>
            <person name="Zhou Y."/>
        </authorList>
    </citation>
    <scope>NUCLEOTIDE SEQUENCE</scope>
    <source>
        <strain evidence="7">CGMCC 4.7679</strain>
    </source>
</reference>
<accession>A0A8H9MF20</accession>
<dbReference type="OrthoDB" id="9807064at2"/>
<dbReference type="SUPFAM" id="SSF50037">
    <property type="entry name" value="C-terminal domain of transcriptional repressors"/>
    <property type="match status" value="1"/>
</dbReference>
<dbReference type="InterPro" id="IPR008988">
    <property type="entry name" value="Transcriptional_repressor_C"/>
</dbReference>
<evidence type="ECO:0000256" key="1">
    <source>
        <dbReference type="ARBA" id="ARBA00022598"/>
    </source>
</evidence>
<evidence type="ECO:0000256" key="2">
    <source>
        <dbReference type="ARBA" id="ARBA00022741"/>
    </source>
</evidence>
<keyword evidence="1 7" id="KW-0436">Ligase</keyword>
<dbReference type="CDD" id="cd16442">
    <property type="entry name" value="BPL"/>
    <property type="match status" value="1"/>
</dbReference>
<dbReference type="PROSITE" id="PS51733">
    <property type="entry name" value="BPL_LPL_CATALYTIC"/>
    <property type="match status" value="1"/>
</dbReference>
<protein>
    <recommendedName>
        <fullName evidence="5">biotin--[biotin carboxyl-carrier protein] ligase</fullName>
        <ecNumber evidence="5">6.3.4.15</ecNumber>
    </recommendedName>
</protein>
<dbReference type="InterPro" id="IPR004408">
    <property type="entry name" value="Biotin_CoA_COase_ligase"/>
</dbReference>
<comment type="caution">
    <text evidence="7">The sequence shown here is derived from an EMBL/GenBank/DDBJ whole genome shotgun (WGS) entry which is preliminary data.</text>
</comment>
<dbReference type="RefSeq" id="WP_145937906.1">
    <property type="nucleotide sequence ID" value="NZ_BNAV01000012.1"/>
</dbReference>
<gene>
    <name evidence="7" type="primary">birA</name>
    <name evidence="7" type="ORF">GCM10017566_60810</name>
</gene>
<dbReference type="Pfam" id="PF02237">
    <property type="entry name" value="BPL_C"/>
    <property type="match status" value="1"/>
</dbReference>
<evidence type="ECO:0000256" key="3">
    <source>
        <dbReference type="ARBA" id="ARBA00022840"/>
    </source>
</evidence>
<dbReference type="PANTHER" id="PTHR12835:SF5">
    <property type="entry name" value="BIOTIN--PROTEIN LIGASE"/>
    <property type="match status" value="1"/>
</dbReference>
<dbReference type="AlphaFoldDB" id="A0A8H9MF20"/>
<name>A0A8H9MF20_9PSEU</name>
<keyword evidence="2" id="KW-0547">Nucleotide-binding</keyword>
<dbReference type="PANTHER" id="PTHR12835">
    <property type="entry name" value="BIOTIN PROTEIN LIGASE"/>
    <property type="match status" value="1"/>
</dbReference>
<dbReference type="NCBIfam" id="TIGR00121">
    <property type="entry name" value="birA_ligase"/>
    <property type="match status" value="1"/>
</dbReference>
<dbReference type="EC" id="6.3.4.15" evidence="5"/>
<dbReference type="Gene3D" id="3.30.930.10">
    <property type="entry name" value="Bira Bifunctional Protein, Domain 2"/>
    <property type="match status" value="1"/>
</dbReference>
<keyword evidence="8" id="KW-1185">Reference proteome</keyword>
<evidence type="ECO:0000256" key="4">
    <source>
        <dbReference type="ARBA" id="ARBA00023267"/>
    </source>
</evidence>
<sequence>MTEINPARLRTELVGPYAALDVVATTGSTNADLRAAAVAGAPDRSVLIAEEQTAGVGRRGRAWSSPKGSGLCLSVLLRPQGVAFADLGSLSIVAGLAVLDLAADLGVDAALKWPNDVLAGADRGKCAGILAEAVAAEEIAVVLGIGLNVRPLGPGVRPGAGGLPPTSLFENGARTTDRTEIATILLTAFAEREARWRAAGGDLARAGMLDEYRGACATLGQQVRVMLPGDTGLLGTATDVDPAGQLVVVEENGKRHLVFAGDVVHLRAVP</sequence>
<dbReference type="GO" id="GO:0004077">
    <property type="term" value="F:biotin--[biotin carboxyl-carrier protein] ligase activity"/>
    <property type="evidence" value="ECO:0007669"/>
    <property type="project" value="UniProtKB-EC"/>
</dbReference>
<keyword evidence="3" id="KW-0067">ATP-binding</keyword>
<dbReference type="GO" id="GO:0005524">
    <property type="term" value="F:ATP binding"/>
    <property type="evidence" value="ECO:0007669"/>
    <property type="project" value="UniProtKB-KW"/>
</dbReference>
<dbReference type="GO" id="GO:0005737">
    <property type="term" value="C:cytoplasm"/>
    <property type="evidence" value="ECO:0007669"/>
    <property type="project" value="TreeGrafter"/>
</dbReference>